<feature type="transmembrane region" description="Helical" evidence="1">
    <location>
        <begin position="42"/>
        <end position="59"/>
    </location>
</feature>
<evidence type="ECO:0000313" key="3">
    <source>
        <dbReference type="Proteomes" id="UP001600039"/>
    </source>
</evidence>
<evidence type="ECO:0000256" key="1">
    <source>
        <dbReference type="SAM" id="Phobius"/>
    </source>
</evidence>
<keyword evidence="1" id="KW-0472">Membrane</keyword>
<proteinExistence type="predicted"/>
<organism evidence="2 3">
    <name type="scientific">Flavobacterium fructosi</name>
    <dbReference type="NCBI Taxonomy" id="3230416"/>
    <lineage>
        <taxon>Bacteria</taxon>
        <taxon>Pseudomonadati</taxon>
        <taxon>Bacteroidota</taxon>
        <taxon>Flavobacteriia</taxon>
        <taxon>Flavobacteriales</taxon>
        <taxon>Flavobacteriaceae</taxon>
        <taxon>Flavobacterium</taxon>
    </lineage>
</organism>
<evidence type="ECO:0008006" key="4">
    <source>
        <dbReference type="Google" id="ProtNLM"/>
    </source>
</evidence>
<keyword evidence="1" id="KW-0812">Transmembrane</keyword>
<protein>
    <recommendedName>
        <fullName evidence="4">SdpI/YhfL protein family protein</fullName>
    </recommendedName>
</protein>
<comment type="caution">
    <text evidence="2">The sequence shown here is derived from an EMBL/GenBank/DDBJ whole genome shotgun (WGS) entry which is preliminary data.</text>
</comment>
<feature type="transmembrane region" description="Helical" evidence="1">
    <location>
        <begin position="65"/>
        <end position="82"/>
    </location>
</feature>
<sequence length="89" mass="10189">MKRITIVKGDWIRPEIRDATLKNMKVGGTQTDLDEVGVWKKFSLSVGAIWLIFALIFTVFEPNNIFFTMFLGLGIFFGAYTLQKTQKLL</sequence>
<dbReference type="Proteomes" id="UP001600039">
    <property type="component" value="Unassembled WGS sequence"/>
</dbReference>
<accession>A0ABW6HIA0</accession>
<name>A0ABW6HIA0_9FLAO</name>
<dbReference type="RefSeq" id="WP_379856602.1">
    <property type="nucleotide sequence ID" value="NZ_JBHZQA010000001.1"/>
</dbReference>
<evidence type="ECO:0000313" key="2">
    <source>
        <dbReference type="EMBL" id="MFE3846750.1"/>
    </source>
</evidence>
<keyword evidence="1" id="KW-1133">Transmembrane helix</keyword>
<gene>
    <name evidence="2" type="ORF">ACFX5D_02055</name>
</gene>
<keyword evidence="3" id="KW-1185">Reference proteome</keyword>
<reference evidence="2 3" key="1">
    <citation type="submission" date="2024-06" db="EMBL/GenBank/DDBJ databases">
        <title>Flavobacterium spp. isolated from glacier.</title>
        <authorList>
            <person name="Han D."/>
        </authorList>
    </citation>
    <scope>NUCLEOTIDE SEQUENCE [LARGE SCALE GENOMIC DNA]</scope>
    <source>
        <strain evidence="2 3">LB3P45</strain>
    </source>
</reference>
<dbReference type="EMBL" id="JBHZQA010000001">
    <property type="protein sequence ID" value="MFE3846750.1"/>
    <property type="molecule type" value="Genomic_DNA"/>
</dbReference>